<dbReference type="Pfam" id="PF00196">
    <property type="entry name" value="GerE"/>
    <property type="match status" value="1"/>
</dbReference>
<gene>
    <name evidence="6" type="ORF">FIV34_02385</name>
</gene>
<dbReference type="SMART" id="SM00421">
    <property type="entry name" value="HTH_LUXR"/>
    <property type="match status" value="1"/>
</dbReference>
<dbReference type="Gene3D" id="3.40.50.2300">
    <property type="match status" value="1"/>
</dbReference>
<reference evidence="6 7" key="1">
    <citation type="submission" date="2019-06" db="EMBL/GenBank/DDBJ databases">
        <title>A complete genome sequence for Luteibacter pinisoli MAH-14.</title>
        <authorList>
            <person name="Baltrus D.A."/>
        </authorList>
    </citation>
    <scope>NUCLEOTIDE SEQUENCE [LARGE SCALE GENOMIC DNA]</scope>
    <source>
        <strain evidence="6 7">MAH-14</strain>
    </source>
</reference>
<accession>A0A4Y5YZ48</accession>
<dbReference type="InterPro" id="IPR039420">
    <property type="entry name" value="WalR-like"/>
</dbReference>
<feature type="modified residue" description="4-aspartylphosphate" evidence="3">
    <location>
        <position position="54"/>
    </location>
</feature>
<dbReference type="PANTHER" id="PTHR43214:SF17">
    <property type="entry name" value="TRANSCRIPTIONAL REGULATORY PROTEIN RCSB"/>
    <property type="match status" value="1"/>
</dbReference>
<feature type="domain" description="Response regulatory" evidence="5">
    <location>
        <begin position="4"/>
        <end position="122"/>
    </location>
</feature>
<proteinExistence type="predicted"/>
<evidence type="ECO:0000256" key="3">
    <source>
        <dbReference type="PROSITE-ProRule" id="PRU00169"/>
    </source>
</evidence>
<dbReference type="GO" id="GO:0003677">
    <property type="term" value="F:DNA binding"/>
    <property type="evidence" value="ECO:0007669"/>
    <property type="project" value="UniProtKB-KW"/>
</dbReference>
<dbReference type="GO" id="GO:0006355">
    <property type="term" value="P:regulation of DNA-templated transcription"/>
    <property type="evidence" value="ECO:0007669"/>
    <property type="project" value="InterPro"/>
</dbReference>
<feature type="domain" description="HTH luxR-type" evidence="4">
    <location>
        <begin position="143"/>
        <end position="208"/>
    </location>
</feature>
<dbReference type="Pfam" id="PF00072">
    <property type="entry name" value="Response_reg"/>
    <property type="match status" value="1"/>
</dbReference>
<dbReference type="PRINTS" id="PR00038">
    <property type="entry name" value="HTHLUXR"/>
</dbReference>
<dbReference type="EMBL" id="CP041046">
    <property type="protein sequence ID" value="QDE38127.1"/>
    <property type="molecule type" value="Genomic_DNA"/>
</dbReference>
<dbReference type="PROSITE" id="PS50110">
    <property type="entry name" value="RESPONSE_REGULATORY"/>
    <property type="match status" value="1"/>
</dbReference>
<evidence type="ECO:0000259" key="4">
    <source>
        <dbReference type="PROSITE" id="PS50043"/>
    </source>
</evidence>
<dbReference type="CDD" id="cd06170">
    <property type="entry name" value="LuxR_C_like"/>
    <property type="match status" value="1"/>
</dbReference>
<dbReference type="Proteomes" id="UP000316093">
    <property type="component" value="Chromosome"/>
</dbReference>
<dbReference type="InterPro" id="IPR011006">
    <property type="entry name" value="CheY-like_superfamily"/>
</dbReference>
<evidence type="ECO:0000313" key="7">
    <source>
        <dbReference type="Proteomes" id="UP000316093"/>
    </source>
</evidence>
<evidence type="ECO:0000259" key="5">
    <source>
        <dbReference type="PROSITE" id="PS50110"/>
    </source>
</evidence>
<evidence type="ECO:0000256" key="2">
    <source>
        <dbReference type="ARBA" id="ARBA00023125"/>
    </source>
</evidence>
<dbReference type="InterPro" id="IPR000792">
    <property type="entry name" value="Tscrpt_reg_LuxR_C"/>
</dbReference>
<evidence type="ECO:0000256" key="1">
    <source>
        <dbReference type="ARBA" id="ARBA00022553"/>
    </source>
</evidence>
<sequence length="211" mass="23318">MQLRTIIADDHPVVLMGTRAALEANGLEVIGEAANGDQLLDLLASRPCDVVVTDFSMPGGRHGDGLLLLDTIRRRYPRLPIVILTMVNNTAVLQTMRTRGAACLCDKRAPLREVAVAVRHAVAGRTFVSETIRMQLTQTCMQDPLADVRLSAREIEVVRLYVSGMSITQIADRLSRSVKTVSRQKRDAMRKLGIDHDSRLSEYARERGLAS</sequence>
<dbReference type="InterPro" id="IPR036388">
    <property type="entry name" value="WH-like_DNA-bd_sf"/>
</dbReference>
<dbReference type="PANTHER" id="PTHR43214">
    <property type="entry name" value="TWO-COMPONENT RESPONSE REGULATOR"/>
    <property type="match status" value="1"/>
</dbReference>
<dbReference type="InterPro" id="IPR016032">
    <property type="entry name" value="Sig_transdc_resp-reg_C-effctor"/>
</dbReference>
<dbReference type="SUPFAM" id="SSF52172">
    <property type="entry name" value="CheY-like"/>
    <property type="match status" value="1"/>
</dbReference>
<dbReference type="InterPro" id="IPR001789">
    <property type="entry name" value="Sig_transdc_resp-reg_receiver"/>
</dbReference>
<evidence type="ECO:0000313" key="6">
    <source>
        <dbReference type="EMBL" id="QDE38127.1"/>
    </source>
</evidence>
<dbReference type="KEGG" id="lpy:FIV34_02385"/>
<dbReference type="InterPro" id="IPR058245">
    <property type="entry name" value="NreC/VraR/RcsB-like_REC"/>
</dbReference>
<dbReference type="SUPFAM" id="SSF46894">
    <property type="entry name" value="C-terminal effector domain of the bipartite response regulators"/>
    <property type="match status" value="1"/>
</dbReference>
<dbReference type="RefSeq" id="WP_139979304.1">
    <property type="nucleotide sequence ID" value="NZ_CP041046.1"/>
</dbReference>
<dbReference type="GO" id="GO:0000160">
    <property type="term" value="P:phosphorelay signal transduction system"/>
    <property type="evidence" value="ECO:0007669"/>
    <property type="project" value="InterPro"/>
</dbReference>
<keyword evidence="7" id="KW-1185">Reference proteome</keyword>
<dbReference type="OrthoDB" id="5945638at2"/>
<dbReference type="CDD" id="cd17535">
    <property type="entry name" value="REC_NarL-like"/>
    <property type="match status" value="1"/>
</dbReference>
<name>A0A4Y5YZ48_9GAMM</name>
<keyword evidence="1 3" id="KW-0597">Phosphoprotein</keyword>
<dbReference type="PROSITE" id="PS50043">
    <property type="entry name" value="HTH_LUXR_2"/>
    <property type="match status" value="1"/>
</dbReference>
<dbReference type="Gene3D" id="1.10.10.10">
    <property type="entry name" value="Winged helix-like DNA-binding domain superfamily/Winged helix DNA-binding domain"/>
    <property type="match status" value="1"/>
</dbReference>
<keyword evidence="2" id="KW-0238">DNA-binding</keyword>
<dbReference type="AlphaFoldDB" id="A0A4Y5YZ48"/>
<dbReference type="SMART" id="SM00448">
    <property type="entry name" value="REC"/>
    <property type="match status" value="1"/>
</dbReference>
<organism evidence="6 7">
    <name type="scientific">Luteibacter pinisoli</name>
    <dbReference type="NCBI Taxonomy" id="2589080"/>
    <lineage>
        <taxon>Bacteria</taxon>
        <taxon>Pseudomonadati</taxon>
        <taxon>Pseudomonadota</taxon>
        <taxon>Gammaproteobacteria</taxon>
        <taxon>Lysobacterales</taxon>
        <taxon>Rhodanobacteraceae</taxon>
        <taxon>Luteibacter</taxon>
    </lineage>
</organism>
<protein>
    <submittedName>
        <fullName evidence="6">Response regulator</fullName>
    </submittedName>
</protein>